<reference evidence="1 2" key="1">
    <citation type="submission" date="2024-01" db="EMBL/GenBank/DDBJ databases">
        <title>Draft genome sequence of Gordonia sp. LSe1-13.</title>
        <authorList>
            <person name="Suphannarot A."/>
            <person name="Mingma R."/>
        </authorList>
    </citation>
    <scope>NUCLEOTIDE SEQUENCE [LARGE SCALE GENOMIC DNA]</scope>
    <source>
        <strain evidence="1 2">LSe1-13</strain>
    </source>
</reference>
<gene>
    <name evidence="1" type="ORF">VZC37_02965</name>
</gene>
<evidence type="ECO:0000313" key="1">
    <source>
        <dbReference type="EMBL" id="MEE3849275.1"/>
    </source>
</evidence>
<dbReference type="RefSeq" id="WP_330430918.1">
    <property type="nucleotide sequence ID" value="NZ_JAZDUF010000001.1"/>
</dbReference>
<name>A0ABU7M863_9ACTN</name>
<keyword evidence="2" id="KW-1185">Reference proteome</keyword>
<sequence>MTGEQPTTVTMYWIPLGAGNRIVPFCGRTYEWWRARREHRRPSRLVHAALVAEHCGRTYTIEQAPAWGSGSGGRGVTVCGAVGLARLGRFRLFRYEIRCCVDGTIPDLTEAVAQDDVATDAARTGHLIDLARCVPAHTWGRDEIHAGDMWNSNSVVAWLLARSHHDITDAAPPDGFRAPGWRAGLVAASIREGPEPGWSRPQP</sequence>
<dbReference type="Proteomes" id="UP001347146">
    <property type="component" value="Unassembled WGS sequence"/>
</dbReference>
<protein>
    <submittedName>
        <fullName evidence="1">Uncharacterized protein</fullName>
    </submittedName>
</protein>
<dbReference type="EMBL" id="JAZDUF010000001">
    <property type="protein sequence ID" value="MEE3849275.1"/>
    <property type="molecule type" value="Genomic_DNA"/>
</dbReference>
<organism evidence="1 2">
    <name type="scientific">Gordonia sesuvii</name>
    <dbReference type="NCBI Taxonomy" id="3116777"/>
    <lineage>
        <taxon>Bacteria</taxon>
        <taxon>Bacillati</taxon>
        <taxon>Actinomycetota</taxon>
        <taxon>Actinomycetes</taxon>
        <taxon>Mycobacteriales</taxon>
        <taxon>Gordoniaceae</taxon>
        <taxon>Gordonia</taxon>
    </lineage>
</organism>
<accession>A0ABU7M863</accession>
<evidence type="ECO:0000313" key="2">
    <source>
        <dbReference type="Proteomes" id="UP001347146"/>
    </source>
</evidence>
<proteinExistence type="predicted"/>
<comment type="caution">
    <text evidence="1">The sequence shown here is derived from an EMBL/GenBank/DDBJ whole genome shotgun (WGS) entry which is preliminary data.</text>
</comment>